<dbReference type="PANTHER" id="PTHR30115">
    <property type="entry name" value="NITROGEN REGULATORY PROTEIN P-II"/>
    <property type="match status" value="1"/>
</dbReference>
<dbReference type="STRING" id="633813.SAMN04488087_1477"/>
<dbReference type="RefSeq" id="WP_072715333.1">
    <property type="nucleotide sequence ID" value="NZ_FRAU01000004.1"/>
</dbReference>
<name>A0A1M6TPC9_9BACT</name>
<sequence>MKLVYAYIKPHKLQSVVLALHRVRGLTGLSISNVEGFGRGWFRQDTPPASPAEVVDFIRHVRLEVFCRDDLAEQVVQTIQQAAHTGLRGDGKIFVLPVEDAVRISTGERGQAAL</sequence>
<dbReference type="InterPro" id="IPR017918">
    <property type="entry name" value="N-reg_PII_CS"/>
</dbReference>
<organism evidence="2 3">
    <name type="scientific">Rhodothermus profundi</name>
    <dbReference type="NCBI Taxonomy" id="633813"/>
    <lineage>
        <taxon>Bacteria</taxon>
        <taxon>Pseudomonadati</taxon>
        <taxon>Rhodothermota</taxon>
        <taxon>Rhodothermia</taxon>
        <taxon>Rhodothermales</taxon>
        <taxon>Rhodothermaceae</taxon>
        <taxon>Rhodothermus</taxon>
    </lineage>
</organism>
<dbReference type="SMART" id="SM00938">
    <property type="entry name" value="P-II"/>
    <property type="match status" value="1"/>
</dbReference>
<dbReference type="PANTHER" id="PTHR30115:SF11">
    <property type="entry name" value="NITROGEN REGULATORY PROTEIN P-II HOMOLOG"/>
    <property type="match status" value="1"/>
</dbReference>
<dbReference type="InterPro" id="IPR011322">
    <property type="entry name" value="N-reg_PII-like_a/b"/>
</dbReference>
<dbReference type="GO" id="GO:0030234">
    <property type="term" value="F:enzyme regulator activity"/>
    <property type="evidence" value="ECO:0007669"/>
    <property type="project" value="InterPro"/>
</dbReference>
<dbReference type="GO" id="GO:0005829">
    <property type="term" value="C:cytosol"/>
    <property type="evidence" value="ECO:0007669"/>
    <property type="project" value="TreeGrafter"/>
</dbReference>
<proteinExistence type="inferred from homology"/>
<dbReference type="Pfam" id="PF00543">
    <property type="entry name" value="P-II"/>
    <property type="match status" value="1"/>
</dbReference>
<evidence type="ECO:0000313" key="3">
    <source>
        <dbReference type="Proteomes" id="UP000185812"/>
    </source>
</evidence>
<dbReference type="GO" id="GO:0005524">
    <property type="term" value="F:ATP binding"/>
    <property type="evidence" value="ECO:0007669"/>
    <property type="project" value="TreeGrafter"/>
</dbReference>
<dbReference type="SUPFAM" id="SSF54913">
    <property type="entry name" value="GlnB-like"/>
    <property type="match status" value="1"/>
</dbReference>
<dbReference type="PROSITE" id="PS00638">
    <property type="entry name" value="PII_GLNB_CTER"/>
    <property type="match status" value="1"/>
</dbReference>
<evidence type="ECO:0000256" key="1">
    <source>
        <dbReference type="RuleBase" id="RU003936"/>
    </source>
</evidence>
<comment type="similarity">
    <text evidence="1">Belongs to the P(II) protein family.</text>
</comment>
<dbReference type="PROSITE" id="PS51343">
    <property type="entry name" value="PII_GLNB_DOM"/>
    <property type="match status" value="1"/>
</dbReference>
<dbReference type="InterPro" id="IPR002187">
    <property type="entry name" value="N-reg_PII"/>
</dbReference>
<protein>
    <submittedName>
        <fullName evidence="2">Nitrogen regulatory protein P-II family</fullName>
    </submittedName>
</protein>
<dbReference type="AlphaFoldDB" id="A0A1M6TPC9"/>
<keyword evidence="3" id="KW-1185">Reference proteome</keyword>
<dbReference type="InterPro" id="IPR015867">
    <property type="entry name" value="N-reg_PII/ATP_PRibTrfase_C"/>
</dbReference>
<dbReference type="OrthoDB" id="9802729at2"/>
<dbReference type="Gene3D" id="3.30.70.120">
    <property type="match status" value="1"/>
</dbReference>
<evidence type="ECO:0000313" key="2">
    <source>
        <dbReference type="EMBL" id="SHK58835.1"/>
    </source>
</evidence>
<dbReference type="PRINTS" id="PR00340">
    <property type="entry name" value="PIIGLNB"/>
</dbReference>
<dbReference type="GO" id="GO:0006808">
    <property type="term" value="P:regulation of nitrogen utilization"/>
    <property type="evidence" value="ECO:0007669"/>
    <property type="project" value="InterPro"/>
</dbReference>
<gene>
    <name evidence="2" type="ORF">SAMN04488087_1477</name>
</gene>
<dbReference type="Proteomes" id="UP000185812">
    <property type="component" value="Unassembled WGS sequence"/>
</dbReference>
<accession>A0A1M6TPC9</accession>
<dbReference type="EMBL" id="FRAU01000004">
    <property type="protein sequence ID" value="SHK58835.1"/>
    <property type="molecule type" value="Genomic_DNA"/>
</dbReference>
<reference evidence="3" key="1">
    <citation type="submission" date="2016-11" db="EMBL/GenBank/DDBJ databases">
        <authorList>
            <person name="Varghese N."/>
            <person name="Submissions S."/>
        </authorList>
    </citation>
    <scope>NUCLEOTIDE SEQUENCE [LARGE SCALE GENOMIC DNA]</scope>
    <source>
        <strain evidence="3">DSM 22212</strain>
    </source>
</reference>